<evidence type="ECO:0000313" key="2">
    <source>
        <dbReference type="EMBL" id="MFC7061073.1"/>
    </source>
</evidence>
<name>A0ABW2EI43_9BACI</name>
<dbReference type="InterPro" id="IPR004716">
    <property type="entry name" value="PTS_IIA_glucitol/sorbitol-sp"/>
</dbReference>
<dbReference type="RefSeq" id="WP_204708837.1">
    <property type="nucleotide sequence ID" value="NZ_JBHSZV010000011.1"/>
</dbReference>
<feature type="modified residue" description="Phosphohistidine; by HPr" evidence="1">
    <location>
        <position position="43"/>
    </location>
</feature>
<keyword evidence="3" id="KW-1185">Reference proteome</keyword>
<dbReference type="Pfam" id="PF03829">
    <property type="entry name" value="PTSIIA_gutA"/>
    <property type="match status" value="1"/>
</dbReference>
<gene>
    <name evidence="2" type="ORF">ACFQIC_04235</name>
</gene>
<dbReference type="EMBL" id="JBHSZV010000011">
    <property type="protein sequence ID" value="MFC7061073.1"/>
    <property type="molecule type" value="Genomic_DNA"/>
</dbReference>
<proteinExistence type="predicted"/>
<evidence type="ECO:0000313" key="3">
    <source>
        <dbReference type="Proteomes" id="UP001596410"/>
    </source>
</evidence>
<protein>
    <submittedName>
        <fullName evidence="2">PTS glucitol/sorbitol transporter subunit IIA</fullName>
    </submittedName>
</protein>
<dbReference type="SUPFAM" id="SSF141530">
    <property type="entry name" value="PTSIIA/GutA-like"/>
    <property type="match status" value="1"/>
</dbReference>
<organism evidence="2 3">
    <name type="scientific">Halobacillus seohaensis</name>
    <dbReference type="NCBI Taxonomy" id="447421"/>
    <lineage>
        <taxon>Bacteria</taxon>
        <taxon>Bacillati</taxon>
        <taxon>Bacillota</taxon>
        <taxon>Bacilli</taxon>
        <taxon>Bacillales</taxon>
        <taxon>Bacillaceae</taxon>
        <taxon>Halobacillus</taxon>
    </lineage>
</organism>
<dbReference type="PANTHER" id="PTHR40398">
    <property type="entry name" value="PTS SYSTEM GLUCITOL/SORBITOL-SPECIFIC EIIA COMPONENT"/>
    <property type="match status" value="1"/>
</dbReference>
<comment type="caution">
    <text evidence="2">The sequence shown here is derived from an EMBL/GenBank/DDBJ whole genome shotgun (WGS) entry which is preliminary data.</text>
</comment>
<accession>A0ABW2EI43</accession>
<sequence length="120" mass="13403">MTQIYKTTITELGPSVEAFLEEKILILFKGNAPAELAEYCVLHEENRLDSEIEAKDTLKIKETSYQITAVGSAVNKNLDELGHITLKFDGKDEPELPGTMSLEKKELPSVRPGDTIEIIR</sequence>
<dbReference type="InterPro" id="IPR036665">
    <property type="entry name" value="PTS_IIA_glucitol/sorbitol_sf"/>
</dbReference>
<dbReference type="PANTHER" id="PTHR40398:SF1">
    <property type="entry name" value="PTS SYSTEM GLUCITOL_SORBITOL-SPECIFIC EIIA COMPONENT"/>
    <property type="match status" value="1"/>
</dbReference>
<dbReference type="Proteomes" id="UP001596410">
    <property type="component" value="Unassembled WGS sequence"/>
</dbReference>
<dbReference type="Gene3D" id="2.40.33.40">
    <property type="entry name" value="Phosphotransferase system, glucitol/sorbitol-specific IIA component"/>
    <property type="match status" value="1"/>
</dbReference>
<dbReference type="PROSITE" id="PS51097">
    <property type="entry name" value="PTS_EIIA_TYPE_5"/>
    <property type="match status" value="1"/>
</dbReference>
<reference evidence="3" key="1">
    <citation type="journal article" date="2019" name="Int. J. Syst. Evol. Microbiol.">
        <title>The Global Catalogue of Microorganisms (GCM) 10K type strain sequencing project: providing services to taxonomists for standard genome sequencing and annotation.</title>
        <authorList>
            <consortium name="The Broad Institute Genomics Platform"/>
            <consortium name="The Broad Institute Genome Sequencing Center for Infectious Disease"/>
            <person name="Wu L."/>
            <person name="Ma J."/>
        </authorList>
    </citation>
    <scope>NUCLEOTIDE SEQUENCE [LARGE SCALE GENOMIC DNA]</scope>
    <source>
        <strain evidence="3">CGMCC 4.1621</strain>
    </source>
</reference>
<evidence type="ECO:0000256" key="1">
    <source>
        <dbReference type="PROSITE-ProRule" id="PRU00420"/>
    </source>
</evidence>